<dbReference type="SMART" id="SM00020">
    <property type="entry name" value="Tryp_SPc"/>
    <property type="match status" value="1"/>
</dbReference>
<dbReference type="InterPro" id="IPR001314">
    <property type="entry name" value="Peptidase_S1A"/>
</dbReference>
<dbReference type="Gene3D" id="2.40.10.10">
    <property type="entry name" value="Trypsin-like serine proteases"/>
    <property type="match status" value="1"/>
</dbReference>
<dbReference type="InterPro" id="IPR018114">
    <property type="entry name" value="TRYPSIN_HIS"/>
</dbReference>
<sequence length="276" mass="30359">MCFPALAFLAVAASTCLPALAEKATTCPCGWINQPTTNVIGGDDVNAQYPFMATVYRKISWKKEPICGATIITSSKVITAAHCVDETSDYFVLVGVTDLSQAGPSDFIPVSDIERYGFDKKTNRNDIAILTLITTLHFEDRKVGPVCLPNYGLGKEVLPNTVRILGWAKAAHKLSGKLQRVDSHVVNIKECMKEYPHINEEKQFCTYDEGKGPIKGDSGGPALWWDSEIMGYTLLGIVSMGPEQESTMPIVHTLVPFTKYLEFINVQTEGQICTKF</sequence>
<dbReference type="OrthoDB" id="5565075at2759"/>
<dbReference type="PROSITE" id="PS00134">
    <property type="entry name" value="TRYPSIN_HIS"/>
    <property type="match status" value="1"/>
</dbReference>
<dbReference type="FunFam" id="2.40.10.10:FF:000068">
    <property type="entry name" value="transmembrane protease serine 2"/>
    <property type="match status" value="1"/>
</dbReference>
<dbReference type="Proteomes" id="UP001152798">
    <property type="component" value="Chromosome 5"/>
</dbReference>
<comment type="similarity">
    <text evidence="2">Belongs to the peptidase S1 family. CLIP subfamily.</text>
</comment>
<reference evidence="5" key="1">
    <citation type="submission" date="2022-01" db="EMBL/GenBank/DDBJ databases">
        <authorList>
            <person name="King R."/>
        </authorList>
    </citation>
    <scope>NUCLEOTIDE SEQUENCE</scope>
</reference>
<evidence type="ECO:0000313" key="5">
    <source>
        <dbReference type="EMBL" id="CAH1402058.1"/>
    </source>
</evidence>
<keyword evidence="1" id="KW-1015">Disulfide bond</keyword>
<accession>A0A9P0HGG3</accession>
<evidence type="ECO:0000259" key="4">
    <source>
        <dbReference type="PROSITE" id="PS50240"/>
    </source>
</evidence>
<organism evidence="5 6">
    <name type="scientific">Nezara viridula</name>
    <name type="common">Southern green stink bug</name>
    <name type="synonym">Cimex viridulus</name>
    <dbReference type="NCBI Taxonomy" id="85310"/>
    <lineage>
        <taxon>Eukaryota</taxon>
        <taxon>Metazoa</taxon>
        <taxon>Ecdysozoa</taxon>
        <taxon>Arthropoda</taxon>
        <taxon>Hexapoda</taxon>
        <taxon>Insecta</taxon>
        <taxon>Pterygota</taxon>
        <taxon>Neoptera</taxon>
        <taxon>Paraneoptera</taxon>
        <taxon>Hemiptera</taxon>
        <taxon>Heteroptera</taxon>
        <taxon>Panheteroptera</taxon>
        <taxon>Pentatomomorpha</taxon>
        <taxon>Pentatomoidea</taxon>
        <taxon>Pentatomidae</taxon>
        <taxon>Pentatominae</taxon>
        <taxon>Nezara</taxon>
    </lineage>
</organism>
<evidence type="ECO:0000256" key="2">
    <source>
        <dbReference type="ARBA" id="ARBA00024195"/>
    </source>
</evidence>
<dbReference type="AlphaFoldDB" id="A0A9P0HGG3"/>
<dbReference type="CDD" id="cd00190">
    <property type="entry name" value="Tryp_SPc"/>
    <property type="match status" value="1"/>
</dbReference>
<dbReference type="PANTHER" id="PTHR24256">
    <property type="entry name" value="TRYPTASE-RELATED"/>
    <property type="match status" value="1"/>
</dbReference>
<dbReference type="Pfam" id="PF00089">
    <property type="entry name" value="Trypsin"/>
    <property type="match status" value="1"/>
</dbReference>
<proteinExistence type="inferred from homology"/>
<keyword evidence="3" id="KW-0732">Signal</keyword>
<gene>
    <name evidence="5" type="ORF">NEZAVI_LOCUS10967</name>
</gene>
<dbReference type="EMBL" id="OV725081">
    <property type="protein sequence ID" value="CAH1402058.1"/>
    <property type="molecule type" value="Genomic_DNA"/>
</dbReference>
<evidence type="ECO:0000313" key="6">
    <source>
        <dbReference type="Proteomes" id="UP001152798"/>
    </source>
</evidence>
<dbReference type="GO" id="GO:0004252">
    <property type="term" value="F:serine-type endopeptidase activity"/>
    <property type="evidence" value="ECO:0007669"/>
    <property type="project" value="InterPro"/>
</dbReference>
<feature type="domain" description="Peptidase S1" evidence="4">
    <location>
        <begin position="39"/>
        <end position="269"/>
    </location>
</feature>
<dbReference type="InterPro" id="IPR051487">
    <property type="entry name" value="Ser/Thr_Proteases_Immune/Dev"/>
</dbReference>
<feature type="signal peptide" evidence="3">
    <location>
        <begin position="1"/>
        <end position="21"/>
    </location>
</feature>
<dbReference type="InterPro" id="IPR043504">
    <property type="entry name" value="Peptidase_S1_PA_chymotrypsin"/>
</dbReference>
<evidence type="ECO:0000256" key="1">
    <source>
        <dbReference type="ARBA" id="ARBA00023157"/>
    </source>
</evidence>
<dbReference type="PRINTS" id="PR00722">
    <property type="entry name" value="CHYMOTRYPSIN"/>
</dbReference>
<dbReference type="InterPro" id="IPR009003">
    <property type="entry name" value="Peptidase_S1_PA"/>
</dbReference>
<dbReference type="PROSITE" id="PS50240">
    <property type="entry name" value="TRYPSIN_DOM"/>
    <property type="match status" value="1"/>
</dbReference>
<dbReference type="SUPFAM" id="SSF50494">
    <property type="entry name" value="Trypsin-like serine proteases"/>
    <property type="match status" value="1"/>
</dbReference>
<evidence type="ECO:0000256" key="3">
    <source>
        <dbReference type="SAM" id="SignalP"/>
    </source>
</evidence>
<keyword evidence="6" id="KW-1185">Reference proteome</keyword>
<protein>
    <recommendedName>
        <fullName evidence="4">Peptidase S1 domain-containing protein</fullName>
    </recommendedName>
</protein>
<dbReference type="InterPro" id="IPR001254">
    <property type="entry name" value="Trypsin_dom"/>
</dbReference>
<name>A0A9P0HGG3_NEZVI</name>
<feature type="chain" id="PRO_5040493377" description="Peptidase S1 domain-containing protein" evidence="3">
    <location>
        <begin position="22"/>
        <end position="276"/>
    </location>
</feature>
<dbReference type="GO" id="GO:0006508">
    <property type="term" value="P:proteolysis"/>
    <property type="evidence" value="ECO:0007669"/>
    <property type="project" value="InterPro"/>
</dbReference>